<evidence type="ECO:0000313" key="2">
    <source>
        <dbReference type="EMBL" id="AKJ95616.1"/>
    </source>
</evidence>
<feature type="transmembrane region" description="Helical" evidence="1">
    <location>
        <begin position="20"/>
        <end position="40"/>
    </location>
</feature>
<dbReference type="KEGG" id="tvr:TVD_09710"/>
<dbReference type="STRING" id="106634.TVD_09710"/>
<feature type="transmembrane region" description="Helical" evidence="1">
    <location>
        <begin position="161"/>
        <end position="180"/>
    </location>
</feature>
<keyword evidence="3" id="KW-1185">Reference proteome</keyword>
<dbReference type="OrthoDB" id="5783899at2"/>
<evidence type="ECO:0000313" key="3">
    <source>
        <dbReference type="Proteomes" id="UP000064201"/>
    </source>
</evidence>
<dbReference type="AlphaFoldDB" id="A0A0G3GA30"/>
<dbReference type="EMBL" id="CP011367">
    <property type="protein sequence ID" value="AKJ95616.1"/>
    <property type="molecule type" value="Genomic_DNA"/>
</dbReference>
<accession>A0A0G3GA30</accession>
<dbReference type="PATRIC" id="fig|106634.4.peg.1989"/>
<proteinExistence type="predicted"/>
<keyword evidence="1" id="KW-0812">Transmembrane</keyword>
<protein>
    <submittedName>
        <fullName evidence="2">Uncharacterized protein</fullName>
    </submittedName>
</protein>
<feature type="transmembrane region" description="Helical" evidence="1">
    <location>
        <begin position="240"/>
        <end position="261"/>
    </location>
</feature>
<reference evidence="2 3" key="1">
    <citation type="submission" date="2015-04" db="EMBL/GenBank/DDBJ databases">
        <title>Complete Sequence for the Genome of the Thioalkalivibrio versutus D301.</title>
        <authorList>
            <person name="Mu T."/>
            <person name="Zhou J."/>
            <person name="Xu X."/>
        </authorList>
    </citation>
    <scope>NUCLEOTIDE SEQUENCE [LARGE SCALE GENOMIC DNA]</scope>
    <source>
        <strain evidence="2 3">D301</strain>
    </source>
</reference>
<feature type="transmembrane region" description="Helical" evidence="1">
    <location>
        <begin position="96"/>
        <end position="117"/>
    </location>
</feature>
<gene>
    <name evidence="2" type="ORF">TVD_09710</name>
</gene>
<organism evidence="2 3">
    <name type="scientific">Thioalkalivibrio versutus</name>
    <dbReference type="NCBI Taxonomy" id="106634"/>
    <lineage>
        <taxon>Bacteria</taxon>
        <taxon>Pseudomonadati</taxon>
        <taxon>Pseudomonadota</taxon>
        <taxon>Gammaproteobacteria</taxon>
        <taxon>Chromatiales</taxon>
        <taxon>Ectothiorhodospiraceae</taxon>
        <taxon>Thioalkalivibrio</taxon>
    </lineage>
</organism>
<feature type="transmembrane region" description="Helical" evidence="1">
    <location>
        <begin position="46"/>
        <end position="64"/>
    </location>
</feature>
<evidence type="ECO:0000256" key="1">
    <source>
        <dbReference type="SAM" id="Phobius"/>
    </source>
</evidence>
<keyword evidence="1" id="KW-0472">Membrane</keyword>
<feature type="transmembrane region" description="Helical" evidence="1">
    <location>
        <begin position="123"/>
        <end position="140"/>
    </location>
</feature>
<name>A0A0G3GA30_9GAMM</name>
<dbReference type="RefSeq" id="WP_047251500.1">
    <property type="nucleotide sequence ID" value="NZ_CP011367.1"/>
</dbReference>
<sequence>MSRSSSSTASSPLPTRHIALRHAFTVTLLVIGLWLMHMNLRVLPEAGVMALWIGVTLLIAHGGFRRHRVRRAAFLRGYLEPPSQWPRRLRGGPLMALRHLIIGALLGGLLLITLARIPTQEVWAALLVAGFVLVISEALFARLLRGHAHPQFAPELVRRGALRLTGMLLIVALLALALLARYPDLTGASLEQAVWFLVHQEAARSHLLEAGLQLAAAQDALRLWLGQQWFPQGVESLPALLGWLLVLAEQAFLALGFLLLANGLLPLRPTNDTLGDPRNAPVIE</sequence>
<dbReference type="Proteomes" id="UP000064201">
    <property type="component" value="Chromosome"/>
</dbReference>
<keyword evidence="1" id="KW-1133">Transmembrane helix</keyword>